<evidence type="ECO:0000256" key="2">
    <source>
        <dbReference type="ARBA" id="ARBA00012438"/>
    </source>
</evidence>
<protein>
    <recommendedName>
        <fullName evidence="2">histidine kinase</fullName>
        <ecNumber evidence="2">2.7.13.3</ecNumber>
    </recommendedName>
</protein>
<accession>A0A0Q3PL15</accession>
<dbReference type="GO" id="GO:0004673">
    <property type="term" value="F:protein histidine kinase activity"/>
    <property type="evidence" value="ECO:0007669"/>
    <property type="project" value="UniProtKB-EC"/>
</dbReference>
<comment type="caution">
    <text evidence="8">The sequence shown here is derived from an EMBL/GenBank/DDBJ whole genome shotgun (WGS) entry which is preliminary data.</text>
</comment>
<evidence type="ECO:0000256" key="3">
    <source>
        <dbReference type="ARBA" id="ARBA00022679"/>
    </source>
</evidence>
<dbReference type="PANTHER" id="PTHR44936:SF10">
    <property type="entry name" value="SENSOR PROTEIN RSTB"/>
    <property type="match status" value="1"/>
</dbReference>
<keyword evidence="5" id="KW-0418">Kinase</keyword>
<keyword evidence="4" id="KW-0547">Nucleotide-binding</keyword>
<feature type="domain" description="Histidine kinase" evidence="7">
    <location>
        <begin position="470"/>
        <end position="677"/>
    </location>
</feature>
<dbReference type="Pfam" id="PF13589">
    <property type="entry name" value="HATPase_c_3"/>
    <property type="match status" value="1"/>
</dbReference>
<keyword evidence="3" id="KW-0808">Transferase</keyword>
<comment type="catalytic activity">
    <reaction evidence="1">
        <text>ATP + protein L-histidine = ADP + protein N-phospho-L-histidine.</text>
        <dbReference type="EC" id="2.7.13.3"/>
    </reaction>
</comment>
<evidence type="ECO:0000256" key="4">
    <source>
        <dbReference type="ARBA" id="ARBA00022741"/>
    </source>
</evidence>
<evidence type="ECO:0000256" key="1">
    <source>
        <dbReference type="ARBA" id="ARBA00000085"/>
    </source>
</evidence>
<keyword evidence="6" id="KW-0067">ATP-binding</keyword>
<dbReference type="InterPro" id="IPR036890">
    <property type="entry name" value="HATPase_C_sf"/>
</dbReference>
<dbReference type="InterPro" id="IPR050980">
    <property type="entry name" value="2C_sensor_his_kinase"/>
</dbReference>
<dbReference type="Proteomes" id="UP000051562">
    <property type="component" value="Unassembled WGS sequence"/>
</dbReference>
<dbReference type="EC" id="2.7.13.3" evidence="2"/>
<reference evidence="8 9" key="1">
    <citation type="submission" date="2015-10" db="EMBL/GenBank/DDBJ databases">
        <title>Draft genome of Bosea thiooxidans.</title>
        <authorList>
            <person name="Wang X."/>
        </authorList>
    </citation>
    <scope>NUCLEOTIDE SEQUENCE [LARGE SCALE GENOMIC DNA]</scope>
    <source>
        <strain evidence="8 9">CGMCC 9174</strain>
    </source>
</reference>
<dbReference type="RefSeq" id="WP_055728289.1">
    <property type="nucleotide sequence ID" value="NZ_LMAR01000036.1"/>
</dbReference>
<dbReference type="PANTHER" id="PTHR44936">
    <property type="entry name" value="SENSOR PROTEIN CREC"/>
    <property type="match status" value="1"/>
</dbReference>
<dbReference type="InterPro" id="IPR003594">
    <property type="entry name" value="HATPase_dom"/>
</dbReference>
<dbReference type="PROSITE" id="PS50109">
    <property type="entry name" value="HIS_KIN"/>
    <property type="match status" value="1"/>
</dbReference>
<evidence type="ECO:0000259" key="7">
    <source>
        <dbReference type="PROSITE" id="PS50109"/>
    </source>
</evidence>
<evidence type="ECO:0000256" key="6">
    <source>
        <dbReference type="ARBA" id="ARBA00022840"/>
    </source>
</evidence>
<evidence type="ECO:0000313" key="9">
    <source>
        <dbReference type="Proteomes" id="UP000051562"/>
    </source>
</evidence>
<sequence length="694" mass="78146">MAELVKNSYDADARRCRVEVDEDGILVEDDGSGMTLEEFRRFWMRVGTTHKQALAKSRTLGRPLTGSKGVGRLAVQFLAEDIEILTRAPGEDRYLQVKVDWNKAVSAGDLTQAQAEFRLIEGNHLFAGGSQHGTRIVLGGLKQSWESLDQARALAQQLWMLQPPFGPEANDRNPKAFSLDFVSGFPGLEEAFRRQMGSVLENWEARLIGRIRDGRRSNTGNITLEFRNGETFAERISIPDCLVDEADVEIRIFRLRGKQAHGVAVQDARDYLGEFGGVHIYDAGFRLPYYGAEIDWLDVERDFAGRITVSELLPAEFKFRRSLLDLPSIRNLFGAVRIDSGEELRRAESAGDPEASLRIQVTRDRLVSNEAFDQLKRFVRWGLDYYAFRVSVRKYEWVETIRPVEPPEAKIDRVVEILEDYRRELPAAAYQDLSRELTDYTEAVRNEALSREARFGLLGPLATAGMAALALEHESGREMTRLERISRGLRNLARGVDEVSAAAIVQYAKEIDDWIERVRGSRRLFSALSNSEDRDELRRYRVRDVLDLTLELVRPLVAGVDFEVGSASAESRFPVGTMADWQSLLQNVFTNAANATLGQPHRRVRCTIGTERGQTALRIEDTGVGIDLADADSFFEPFARRLDVPQDYRSLVVGGQGLGLAIVRMIAEGRRCKVGFVPPRDGFATCFEMTWSEG</sequence>
<dbReference type="SUPFAM" id="SSF55874">
    <property type="entry name" value="ATPase domain of HSP90 chaperone/DNA topoisomerase II/histidine kinase"/>
    <property type="match status" value="2"/>
</dbReference>
<dbReference type="GO" id="GO:0005524">
    <property type="term" value="F:ATP binding"/>
    <property type="evidence" value="ECO:0007669"/>
    <property type="project" value="UniProtKB-KW"/>
</dbReference>
<organism evidence="8 9">
    <name type="scientific">Bosea thiooxidans</name>
    <dbReference type="NCBI Taxonomy" id="53254"/>
    <lineage>
        <taxon>Bacteria</taxon>
        <taxon>Pseudomonadati</taxon>
        <taxon>Pseudomonadota</taxon>
        <taxon>Alphaproteobacteria</taxon>
        <taxon>Hyphomicrobiales</taxon>
        <taxon>Boseaceae</taxon>
        <taxon>Bosea</taxon>
    </lineage>
</organism>
<evidence type="ECO:0000256" key="5">
    <source>
        <dbReference type="ARBA" id="ARBA00022777"/>
    </source>
</evidence>
<dbReference type="Pfam" id="PF02518">
    <property type="entry name" value="HATPase_c"/>
    <property type="match status" value="1"/>
</dbReference>
<dbReference type="EMBL" id="LMAR01000036">
    <property type="protein sequence ID" value="KQK30438.1"/>
    <property type="molecule type" value="Genomic_DNA"/>
</dbReference>
<proteinExistence type="predicted"/>
<keyword evidence="9" id="KW-1185">Reference proteome</keyword>
<name>A0A0Q3PL15_9HYPH</name>
<dbReference type="AlphaFoldDB" id="A0A0Q3PL15"/>
<evidence type="ECO:0000313" key="8">
    <source>
        <dbReference type="EMBL" id="KQK30438.1"/>
    </source>
</evidence>
<dbReference type="SMART" id="SM00387">
    <property type="entry name" value="HATPase_c"/>
    <property type="match status" value="1"/>
</dbReference>
<gene>
    <name evidence="8" type="ORF">ARD30_13510</name>
</gene>
<dbReference type="Gene3D" id="3.30.565.10">
    <property type="entry name" value="Histidine kinase-like ATPase, C-terminal domain"/>
    <property type="match status" value="2"/>
</dbReference>
<dbReference type="InterPro" id="IPR005467">
    <property type="entry name" value="His_kinase_dom"/>
</dbReference>